<dbReference type="OrthoDB" id="791955at2"/>
<evidence type="ECO:0000313" key="2">
    <source>
        <dbReference type="EMBL" id="ASU33225.1"/>
    </source>
</evidence>
<sequence length="219" mass="24388">MKKILLSFALILYVITAFSQTALKPVKIDSLVTVSLPQGFQKKDTLGQHIYSANALYGFMTVIVAPNEKNNTPLKKENDLNNVLKKYITSIENQSGASSSAQHVRDTTIGALKAKVFTLRNDDGNGAIQLINFTLLYTKDVTYTFEYVYPGERKDFIKPEYMAFASSIRLSPQLQRNDQYLSNAKSFPVAKVALIGGSALVIVFIVIAMIRRKKRLALS</sequence>
<name>A0A223NTK4_9SPHI</name>
<dbReference type="EMBL" id="CP022743">
    <property type="protein sequence ID" value="ASU33225.1"/>
    <property type="molecule type" value="Genomic_DNA"/>
</dbReference>
<gene>
    <name evidence="2" type="ORF">MuYL_1327</name>
</gene>
<dbReference type="Proteomes" id="UP000215002">
    <property type="component" value="Chromosome"/>
</dbReference>
<feature type="signal peptide" evidence="1">
    <location>
        <begin position="1"/>
        <end position="19"/>
    </location>
</feature>
<dbReference type="KEGG" id="muc:MuYL_1327"/>
<keyword evidence="3" id="KW-1185">Reference proteome</keyword>
<dbReference type="RefSeq" id="WP_094569715.1">
    <property type="nucleotide sequence ID" value="NZ_CP022743.1"/>
</dbReference>
<keyword evidence="1" id="KW-0732">Signal</keyword>
<proteinExistence type="predicted"/>
<protein>
    <submittedName>
        <fullName evidence="2">Uncharacterized protein</fullName>
    </submittedName>
</protein>
<dbReference type="AlphaFoldDB" id="A0A223NTK4"/>
<reference evidence="2 3" key="1">
    <citation type="submission" date="2017-08" db="EMBL/GenBank/DDBJ databases">
        <title>Complete genome sequence of Mucilaginibacter sp. strain BJC16-A31.</title>
        <authorList>
            <consortium name="Henan University of Science and Technology"/>
            <person name="You X."/>
        </authorList>
    </citation>
    <scope>NUCLEOTIDE SEQUENCE [LARGE SCALE GENOMIC DNA]</scope>
    <source>
        <strain evidence="2 3">BJC16-A31</strain>
    </source>
</reference>
<feature type="chain" id="PRO_5012623692" evidence="1">
    <location>
        <begin position="20"/>
        <end position="219"/>
    </location>
</feature>
<evidence type="ECO:0000256" key="1">
    <source>
        <dbReference type="SAM" id="SignalP"/>
    </source>
</evidence>
<accession>A0A223NTK4</accession>
<organism evidence="2 3">
    <name type="scientific">Mucilaginibacter xinganensis</name>
    <dbReference type="NCBI Taxonomy" id="1234841"/>
    <lineage>
        <taxon>Bacteria</taxon>
        <taxon>Pseudomonadati</taxon>
        <taxon>Bacteroidota</taxon>
        <taxon>Sphingobacteriia</taxon>
        <taxon>Sphingobacteriales</taxon>
        <taxon>Sphingobacteriaceae</taxon>
        <taxon>Mucilaginibacter</taxon>
    </lineage>
</organism>
<evidence type="ECO:0000313" key="3">
    <source>
        <dbReference type="Proteomes" id="UP000215002"/>
    </source>
</evidence>